<reference evidence="1" key="1">
    <citation type="submission" date="2024-12" db="EMBL/GenBank/DDBJ databases">
        <title>Comparative genomics and development of molecular markers within Purpureocillium lilacinum and among Purpureocillium species.</title>
        <authorList>
            <person name="Yeh Z.-Y."/>
            <person name="Ni N.-T."/>
            <person name="Lo P.-H."/>
            <person name="Mushyakhwo K."/>
            <person name="Lin C.-F."/>
            <person name="Nai Y.-S."/>
        </authorList>
    </citation>
    <scope>NUCLEOTIDE SEQUENCE</scope>
    <source>
        <strain evidence="1">NCHU-NPUST-175</strain>
    </source>
</reference>
<keyword evidence="2" id="KW-1185">Reference proteome</keyword>
<evidence type="ECO:0000313" key="1">
    <source>
        <dbReference type="EMBL" id="KAL3963536.1"/>
    </source>
</evidence>
<sequence>MNAVPEAAAQSNAVSIPIHCGSPRQATTLPQLPKVASKVVRAAQIPTVWCLIITWRPQIHESRCSPVTRRCDDIEADPWTRSWHDHSANGRAPSPLRARAGKHRSVSYRPRRPAPCSEYDGGMRRYACVSPPLAHDAPHDDD</sequence>
<protein>
    <submittedName>
        <fullName evidence="1">Uncharacterized protein</fullName>
    </submittedName>
</protein>
<comment type="caution">
    <text evidence="1">The sequence shown here is derived from an EMBL/GenBank/DDBJ whole genome shotgun (WGS) entry which is preliminary data.</text>
</comment>
<evidence type="ECO:0000313" key="2">
    <source>
        <dbReference type="Proteomes" id="UP001638806"/>
    </source>
</evidence>
<name>A0ACC4E7B9_PURLI</name>
<accession>A0ACC4E7B9</accession>
<dbReference type="Proteomes" id="UP001638806">
    <property type="component" value="Unassembled WGS sequence"/>
</dbReference>
<proteinExistence type="predicted"/>
<gene>
    <name evidence="1" type="ORF">ACCO45_000540</name>
</gene>
<organism evidence="1 2">
    <name type="scientific">Purpureocillium lilacinum</name>
    <name type="common">Paecilomyces lilacinus</name>
    <dbReference type="NCBI Taxonomy" id="33203"/>
    <lineage>
        <taxon>Eukaryota</taxon>
        <taxon>Fungi</taxon>
        <taxon>Dikarya</taxon>
        <taxon>Ascomycota</taxon>
        <taxon>Pezizomycotina</taxon>
        <taxon>Sordariomycetes</taxon>
        <taxon>Hypocreomycetidae</taxon>
        <taxon>Hypocreales</taxon>
        <taxon>Ophiocordycipitaceae</taxon>
        <taxon>Purpureocillium</taxon>
    </lineage>
</organism>
<dbReference type="EMBL" id="JBGNUJ010000002">
    <property type="protein sequence ID" value="KAL3963536.1"/>
    <property type="molecule type" value="Genomic_DNA"/>
</dbReference>